<keyword evidence="2" id="KW-1185">Reference proteome</keyword>
<dbReference type="RefSeq" id="XP_016475020.1">
    <property type="nucleotide sequence ID" value="XM_016619534.2"/>
</dbReference>
<proteinExistence type="predicted"/>
<dbReference type="OMA" id="GKANMNM"/>
<dbReference type="PANTHER" id="PTHR35998">
    <property type="entry name" value="OS02G0127900 PROTEIN"/>
    <property type="match status" value="1"/>
</dbReference>
<accession>A0A1S4AEA6</accession>
<evidence type="ECO:0000313" key="2">
    <source>
        <dbReference type="Proteomes" id="UP000790787"/>
    </source>
</evidence>
<evidence type="ECO:0000313" key="3">
    <source>
        <dbReference type="RefSeq" id="XP_016475020.1"/>
    </source>
</evidence>
<dbReference type="PaxDb" id="4097-A0A1S4AEA6"/>
<feature type="region of interest" description="Disordered" evidence="1">
    <location>
        <begin position="146"/>
        <end position="193"/>
    </location>
</feature>
<protein>
    <submittedName>
        <fullName evidence="3">Uncharacterized protein LOC107796732</fullName>
    </submittedName>
</protein>
<dbReference type="STRING" id="4097.A0A1S4AEA6"/>
<dbReference type="RefSeq" id="XP_016475020.1">
    <property type="nucleotide sequence ID" value="XM_016619534.1"/>
</dbReference>
<gene>
    <name evidence="3" type="primary">LOC107796732</name>
</gene>
<feature type="compositionally biased region" description="Polar residues" evidence="1">
    <location>
        <begin position="147"/>
        <end position="162"/>
    </location>
</feature>
<dbReference type="PANTHER" id="PTHR35998:SF1">
    <property type="entry name" value="OS02G0127900 PROTEIN"/>
    <property type="match status" value="1"/>
</dbReference>
<dbReference type="KEGG" id="nta:107796732"/>
<reference evidence="2" key="1">
    <citation type="journal article" date="2014" name="Nat. Commun.">
        <title>The tobacco genome sequence and its comparison with those of tomato and potato.</title>
        <authorList>
            <person name="Sierro N."/>
            <person name="Battey J.N."/>
            <person name="Ouadi S."/>
            <person name="Bakaher N."/>
            <person name="Bovet L."/>
            <person name="Willig A."/>
            <person name="Goepfert S."/>
            <person name="Peitsch M.C."/>
            <person name="Ivanov N.V."/>
        </authorList>
    </citation>
    <scope>NUCLEOTIDE SEQUENCE [LARGE SCALE GENOMIC DNA]</scope>
</reference>
<dbReference type="OrthoDB" id="2018352at2759"/>
<evidence type="ECO:0000256" key="1">
    <source>
        <dbReference type="SAM" id="MobiDB-lite"/>
    </source>
</evidence>
<sequence length="259" mass="29767">MLAAPQNSTTFFGLVENENGSLYSHNIHIEEEEKAQANIICSFLIWIFFPEESCRERERMVLWEITLATAYFLGLKRTYKLFLRIQRKLITPNHPRLRAFAQRRTRAAFDMALTIHRKIQERDIEAGKNLGNWILRWLDKMKPSANIRGNPSDSNVITSASKQLRKSSHSPKPEGFQKYGAGQDKGSSSRHLFTSGRNTWQKAYPTISMMIKPRSPAGTSIQCRQFKTVLPASFKGMNLAKHGFEGVIRPDILQWIQRS</sequence>
<organism evidence="2 3">
    <name type="scientific">Nicotiana tabacum</name>
    <name type="common">Common tobacco</name>
    <dbReference type="NCBI Taxonomy" id="4097"/>
    <lineage>
        <taxon>Eukaryota</taxon>
        <taxon>Viridiplantae</taxon>
        <taxon>Streptophyta</taxon>
        <taxon>Embryophyta</taxon>
        <taxon>Tracheophyta</taxon>
        <taxon>Spermatophyta</taxon>
        <taxon>Magnoliopsida</taxon>
        <taxon>eudicotyledons</taxon>
        <taxon>Gunneridae</taxon>
        <taxon>Pentapetalae</taxon>
        <taxon>asterids</taxon>
        <taxon>lamiids</taxon>
        <taxon>Solanales</taxon>
        <taxon>Solanaceae</taxon>
        <taxon>Nicotianoideae</taxon>
        <taxon>Nicotianeae</taxon>
        <taxon>Nicotiana</taxon>
    </lineage>
</organism>
<dbReference type="Proteomes" id="UP000790787">
    <property type="component" value="Chromosome 1"/>
</dbReference>
<name>A0A1S4AEA6_TOBAC</name>
<dbReference type="AlphaFoldDB" id="A0A1S4AEA6"/>
<reference evidence="3" key="2">
    <citation type="submission" date="2025-08" db="UniProtKB">
        <authorList>
            <consortium name="RefSeq"/>
        </authorList>
    </citation>
    <scope>IDENTIFICATION</scope>
    <source>
        <tissue evidence="3">Leaf</tissue>
    </source>
</reference>
<dbReference type="GeneID" id="107796732"/>